<evidence type="ECO:0000256" key="7">
    <source>
        <dbReference type="ARBA" id="ARBA00022642"/>
    </source>
</evidence>
<gene>
    <name evidence="14" type="primary">nadB</name>
    <name evidence="14" type="ORF">ACFOZ1_11220</name>
</gene>
<comment type="function">
    <text evidence="12">Catalyzes the oxidation of L-aspartate to iminoaspartate.</text>
</comment>
<dbReference type="Gene3D" id="3.50.50.60">
    <property type="entry name" value="FAD/NAD(P)-binding domain"/>
    <property type="match status" value="1"/>
</dbReference>
<evidence type="ECO:0000259" key="13">
    <source>
        <dbReference type="Pfam" id="PF00890"/>
    </source>
</evidence>
<dbReference type="Gene3D" id="3.90.700.10">
    <property type="entry name" value="Succinate dehydrogenase/fumarate reductase flavoprotein, catalytic domain"/>
    <property type="match status" value="1"/>
</dbReference>
<dbReference type="InterPro" id="IPR027477">
    <property type="entry name" value="Succ_DH/fumarate_Rdtase_cat_sf"/>
</dbReference>
<evidence type="ECO:0000256" key="5">
    <source>
        <dbReference type="ARBA" id="ARBA00021901"/>
    </source>
</evidence>
<dbReference type="PANTHER" id="PTHR42716:SF2">
    <property type="entry name" value="L-ASPARTATE OXIDASE, CHLOROPLASTIC"/>
    <property type="match status" value="1"/>
</dbReference>
<dbReference type="InterPro" id="IPR036188">
    <property type="entry name" value="FAD/NAD-bd_sf"/>
</dbReference>
<dbReference type="NCBIfam" id="TIGR00551">
    <property type="entry name" value="nadB"/>
    <property type="match status" value="1"/>
</dbReference>
<dbReference type="EC" id="1.4.3.16" evidence="4 11"/>
<keyword evidence="15" id="KW-1185">Reference proteome</keyword>
<dbReference type="GO" id="GO:0008734">
    <property type="term" value="F:L-aspartate oxidase activity"/>
    <property type="evidence" value="ECO:0007669"/>
    <property type="project" value="UniProtKB-EC"/>
</dbReference>
<dbReference type="InterPro" id="IPR037099">
    <property type="entry name" value="Fum_R/Succ_DH_flav-like_C_sf"/>
</dbReference>
<evidence type="ECO:0000256" key="6">
    <source>
        <dbReference type="ARBA" id="ARBA00022630"/>
    </source>
</evidence>
<dbReference type="Proteomes" id="UP001595880">
    <property type="component" value="Unassembled WGS sequence"/>
</dbReference>
<sequence length="502" mass="55800">MRKKILILGSGIAAHVVASELCHHYDVTILTKETKSHNNSLKAQGGIAAALSIDDSWQQHVQDTIKAGSYYNDNNAVEFLCKNGKKEILTLTEQIAFDCTPYGELSLGKEGAHSTRRIVRAGGDQIGVHLMNYYANQIQENVHMIENEMAIELVIEDNQLTGVITIDTNNNRKQYEADDVVIATGGCGNLFATTSNDKSVTGDGIALAYRAGALIRDMEFIQFHPTMLPSGGLISEAVRGEGGFLVDEQNMRFMDAYSELGDLASRDIVARAIHQEKQKGHSIYLNISEIQEFEIRFPQITSICEESNINWQEGLIPITPGAHFLMGGIATDMNGETSIPHLYAVGEVACSGVHGANRLASNSLLEGIVFAKQVAHTIRTKTVFEKQTIPKLTTNYKECSLPSLSILQEKMMQYCGIERNTIELKQLITWLERYILPLPSILQKSRQEIELYHCYTTAWLIATSAYRRKASIGAHYLIDGEKSFSSQPIYRQNQELGMEVFS</sequence>
<evidence type="ECO:0000256" key="4">
    <source>
        <dbReference type="ARBA" id="ARBA00012173"/>
    </source>
</evidence>
<dbReference type="InterPro" id="IPR005288">
    <property type="entry name" value="NadB"/>
</dbReference>
<reference evidence="15" key="1">
    <citation type="journal article" date="2019" name="Int. J. Syst. Evol. Microbiol.">
        <title>The Global Catalogue of Microorganisms (GCM) 10K type strain sequencing project: providing services to taxonomists for standard genome sequencing and annotation.</title>
        <authorList>
            <consortium name="The Broad Institute Genomics Platform"/>
            <consortium name="The Broad Institute Genome Sequencing Center for Infectious Disease"/>
            <person name="Wu L."/>
            <person name="Ma J."/>
        </authorList>
    </citation>
    <scope>NUCLEOTIDE SEQUENCE [LARGE SCALE GENOMIC DNA]</scope>
    <source>
        <strain evidence="15">KACC 14058</strain>
    </source>
</reference>
<dbReference type="EMBL" id="JBHSDV010000003">
    <property type="protein sequence ID" value="MFC4388369.1"/>
    <property type="molecule type" value="Genomic_DNA"/>
</dbReference>
<dbReference type="SUPFAM" id="SSF51905">
    <property type="entry name" value="FAD/NAD(P)-binding domain"/>
    <property type="match status" value="1"/>
</dbReference>
<comment type="cofactor">
    <cofactor evidence="1 12">
        <name>FAD</name>
        <dbReference type="ChEBI" id="CHEBI:57692"/>
    </cofactor>
</comment>
<comment type="similarity">
    <text evidence="3 12">Belongs to the FAD-dependent oxidoreductase 2 family. NadB subfamily.</text>
</comment>
<evidence type="ECO:0000256" key="11">
    <source>
        <dbReference type="NCBIfam" id="TIGR00551"/>
    </source>
</evidence>
<keyword evidence="8 12" id="KW-0274">FAD</keyword>
<evidence type="ECO:0000313" key="15">
    <source>
        <dbReference type="Proteomes" id="UP001595880"/>
    </source>
</evidence>
<keyword evidence="7 12" id="KW-0662">Pyridine nucleotide biosynthesis</keyword>
<evidence type="ECO:0000256" key="9">
    <source>
        <dbReference type="ARBA" id="ARBA00023002"/>
    </source>
</evidence>
<evidence type="ECO:0000256" key="2">
    <source>
        <dbReference type="ARBA" id="ARBA00004950"/>
    </source>
</evidence>
<evidence type="ECO:0000313" key="14">
    <source>
        <dbReference type="EMBL" id="MFC4388369.1"/>
    </source>
</evidence>
<evidence type="ECO:0000256" key="1">
    <source>
        <dbReference type="ARBA" id="ARBA00001974"/>
    </source>
</evidence>
<dbReference type="PANTHER" id="PTHR42716">
    <property type="entry name" value="L-ASPARTATE OXIDASE"/>
    <property type="match status" value="1"/>
</dbReference>
<dbReference type="RefSeq" id="WP_390199337.1">
    <property type="nucleotide sequence ID" value="NZ_JBHSDV010000003.1"/>
</dbReference>
<dbReference type="PRINTS" id="PR00368">
    <property type="entry name" value="FADPNR"/>
</dbReference>
<protein>
    <recommendedName>
        <fullName evidence="5 11">L-aspartate oxidase</fullName>
        <ecNumber evidence="4 11">1.4.3.16</ecNumber>
    </recommendedName>
</protein>
<dbReference type="NCBIfam" id="NF005978">
    <property type="entry name" value="PRK08071.1"/>
    <property type="match status" value="1"/>
</dbReference>
<keyword evidence="9 12" id="KW-0560">Oxidoreductase</keyword>
<name>A0ABV8VXE9_9BACI</name>
<accession>A0ABV8VXE9</accession>
<organism evidence="14 15">
    <name type="scientific">Gracilibacillus marinus</name>
    <dbReference type="NCBI Taxonomy" id="630535"/>
    <lineage>
        <taxon>Bacteria</taxon>
        <taxon>Bacillati</taxon>
        <taxon>Bacillota</taxon>
        <taxon>Bacilli</taxon>
        <taxon>Bacillales</taxon>
        <taxon>Bacillaceae</taxon>
        <taxon>Gracilibacillus</taxon>
    </lineage>
</organism>
<comment type="pathway">
    <text evidence="2 12">Cofactor biosynthesis; NAD(+) biosynthesis; iminoaspartate from L-aspartate (oxidase route): step 1/1.</text>
</comment>
<comment type="subcellular location">
    <subcellularLocation>
        <location evidence="12">Cytoplasm</location>
    </subcellularLocation>
</comment>
<dbReference type="SUPFAM" id="SSF46977">
    <property type="entry name" value="Succinate dehydrogenase/fumarate reductase flavoprotein C-terminal domain"/>
    <property type="match status" value="1"/>
</dbReference>
<dbReference type="SUPFAM" id="SSF56425">
    <property type="entry name" value="Succinate dehydrogenase/fumarate reductase flavoprotein, catalytic domain"/>
    <property type="match status" value="1"/>
</dbReference>
<dbReference type="Pfam" id="PF00890">
    <property type="entry name" value="FAD_binding_2"/>
    <property type="match status" value="1"/>
</dbReference>
<dbReference type="Gene3D" id="1.20.58.100">
    <property type="entry name" value="Fumarate reductase/succinate dehydrogenase flavoprotein-like, C-terminal domain"/>
    <property type="match status" value="1"/>
</dbReference>
<keyword evidence="6 12" id="KW-0285">Flavoprotein</keyword>
<evidence type="ECO:0000256" key="3">
    <source>
        <dbReference type="ARBA" id="ARBA00008562"/>
    </source>
</evidence>
<proteinExistence type="inferred from homology"/>
<evidence type="ECO:0000256" key="10">
    <source>
        <dbReference type="ARBA" id="ARBA00048305"/>
    </source>
</evidence>
<evidence type="ECO:0000256" key="12">
    <source>
        <dbReference type="RuleBase" id="RU362049"/>
    </source>
</evidence>
<feature type="domain" description="FAD-dependent oxidoreductase 2 FAD-binding" evidence="13">
    <location>
        <begin position="5"/>
        <end position="364"/>
    </location>
</feature>
<dbReference type="InterPro" id="IPR003953">
    <property type="entry name" value="FAD-dep_OxRdtase_2_FAD-bd"/>
</dbReference>
<comment type="catalytic activity">
    <reaction evidence="10">
        <text>L-aspartate + O2 = iminosuccinate + H2O2</text>
        <dbReference type="Rhea" id="RHEA:25876"/>
        <dbReference type="ChEBI" id="CHEBI:15379"/>
        <dbReference type="ChEBI" id="CHEBI:16240"/>
        <dbReference type="ChEBI" id="CHEBI:29991"/>
        <dbReference type="ChEBI" id="CHEBI:77875"/>
        <dbReference type="EC" id="1.4.3.16"/>
    </reaction>
    <physiologicalReaction direction="left-to-right" evidence="10">
        <dbReference type="Rhea" id="RHEA:25877"/>
    </physiologicalReaction>
</comment>
<comment type="caution">
    <text evidence="14">The sequence shown here is derived from an EMBL/GenBank/DDBJ whole genome shotgun (WGS) entry which is preliminary data.</text>
</comment>
<evidence type="ECO:0000256" key="8">
    <source>
        <dbReference type="ARBA" id="ARBA00022827"/>
    </source>
</evidence>